<evidence type="ECO:0000313" key="8">
    <source>
        <dbReference type="EMBL" id="TVU15550.1"/>
    </source>
</evidence>
<evidence type="ECO:0000256" key="7">
    <source>
        <dbReference type="SAM" id="MobiDB-lite"/>
    </source>
</evidence>
<dbReference type="PANTHER" id="PTHR28680">
    <property type="entry name" value="CENTROMERE PROTEIN X"/>
    <property type="match status" value="1"/>
</dbReference>
<evidence type="ECO:0000256" key="1">
    <source>
        <dbReference type="ARBA" id="ARBA00004123"/>
    </source>
</evidence>
<proteinExistence type="inferred from homology"/>
<evidence type="ECO:0000256" key="4">
    <source>
        <dbReference type="ARBA" id="ARBA00023125"/>
    </source>
</evidence>
<organism evidence="8 9">
    <name type="scientific">Eragrostis curvula</name>
    <name type="common">weeping love grass</name>
    <dbReference type="NCBI Taxonomy" id="38414"/>
    <lineage>
        <taxon>Eukaryota</taxon>
        <taxon>Viridiplantae</taxon>
        <taxon>Streptophyta</taxon>
        <taxon>Embryophyta</taxon>
        <taxon>Tracheophyta</taxon>
        <taxon>Spermatophyta</taxon>
        <taxon>Magnoliopsida</taxon>
        <taxon>Liliopsida</taxon>
        <taxon>Poales</taxon>
        <taxon>Poaceae</taxon>
        <taxon>PACMAD clade</taxon>
        <taxon>Chloridoideae</taxon>
        <taxon>Eragrostideae</taxon>
        <taxon>Eragrostidinae</taxon>
        <taxon>Eragrostis</taxon>
    </lineage>
</organism>
<dbReference type="Proteomes" id="UP000324897">
    <property type="component" value="Unassembled WGS sequence"/>
</dbReference>
<dbReference type="Gramene" id="TVU15550">
    <property type="protein sequence ID" value="TVU15550"/>
    <property type="gene ID" value="EJB05_39075"/>
</dbReference>
<sequence>MDEDAAMGEARSRDLRSGELSCPNHLLISVFKFAFWLSELVHAIFKLVWRRRAERSSGGGGDDVADGEPAPETSRRNRSTSANASALKVSCELLRIFVTEAIQRSAFIAEAEESTVIEPTHLERSTSAKLGKKENVGYYTG</sequence>
<dbReference type="InterPro" id="IPR018552">
    <property type="entry name" value="CENP-X"/>
</dbReference>
<keyword evidence="5" id="KW-0234">DNA repair</keyword>
<reference evidence="8 9" key="1">
    <citation type="journal article" date="2019" name="Sci. Rep.">
        <title>A high-quality genome of Eragrostis curvula grass provides insights into Poaceae evolution and supports new strategies to enhance forage quality.</title>
        <authorList>
            <person name="Carballo J."/>
            <person name="Santos B.A.C.M."/>
            <person name="Zappacosta D."/>
            <person name="Garbus I."/>
            <person name="Selva J.P."/>
            <person name="Gallo C.A."/>
            <person name="Diaz A."/>
            <person name="Albertini E."/>
            <person name="Caccamo M."/>
            <person name="Echenique V."/>
        </authorList>
    </citation>
    <scope>NUCLEOTIDE SEQUENCE [LARGE SCALE GENOMIC DNA]</scope>
    <source>
        <strain evidence="9">cv. Victoria</strain>
        <tissue evidence="8">Leaf</tissue>
    </source>
</reference>
<accession>A0A5J9TVX5</accession>
<keyword evidence="9" id="KW-1185">Reference proteome</keyword>
<evidence type="ECO:0000256" key="6">
    <source>
        <dbReference type="ARBA" id="ARBA00023242"/>
    </source>
</evidence>
<gene>
    <name evidence="8" type="ORF">EJB05_39075</name>
</gene>
<dbReference type="AlphaFoldDB" id="A0A5J9TVX5"/>
<dbReference type="GO" id="GO:0006281">
    <property type="term" value="P:DNA repair"/>
    <property type="evidence" value="ECO:0007669"/>
    <property type="project" value="UniProtKB-KW"/>
</dbReference>
<dbReference type="EMBL" id="RWGY01000031">
    <property type="protein sequence ID" value="TVU15550.1"/>
    <property type="molecule type" value="Genomic_DNA"/>
</dbReference>
<comment type="similarity">
    <text evidence="2">Belongs to the CENP-X/MHF2 family.</text>
</comment>
<comment type="subcellular location">
    <subcellularLocation>
        <location evidence="1">Nucleus</location>
    </subcellularLocation>
</comment>
<keyword evidence="4" id="KW-0238">DNA-binding</keyword>
<dbReference type="GO" id="GO:0051382">
    <property type="term" value="P:kinetochore assembly"/>
    <property type="evidence" value="ECO:0007669"/>
    <property type="project" value="InterPro"/>
</dbReference>
<keyword evidence="3" id="KW-0227">DNA damage</keyword>
<comment type="caution">
    <text evidence="8">The sequence shown here is derived from an EMBL/GenBank/DDBJ whole genome shotgun (WGS) entry which is preliminary data.</text>
</comment>
<dbReference type="CDD" id="cd22921">
    <property type="entry name" value="HFD_CENP-X"/>
    <property type="match status" value="1"/>
</dbReference>
<dbReference type="OrthoDB" id="2500381at2759"/>
<dbReference type="GO" id="GO:0003677">
    <property type="term" value="F:DNA binding"/>
    <property type="evidence" value="ECO:0007669"/>
    <property type="project" value="UniProtKB-KW"/>
</dbReference>
<protein>
    <submittedName>
        <fullName evidence="8">Uncharacterized protein</fullName>
    </submittedName>
</protein>
<name>A0A5J9TVX5_9POAL</name>
<feature type="region of interest" description="Disordered" evidence="7">
    <location>
        <begin position="55"/>
        <end position="84"/>
    </location>
</feature>
<evidence type="ECO:0000256" key="5">
    <source>
        <dbReference type="ARBA" id="ARBA00023204"/>
    </source>
</evidence>
<dbReference type="GO" id="GO:0071821">
    <property type="term" value="C:FANCM-MHF complex"/>
    <property type="evidence" value="ECO:0007669"/>
    <property type="project" value="TreeGrafter"/>
</dbReference>
<dbReference type="Pfam" id="PF09415">
    <property type="entry name" value="CENP-X"/>
    <property type="match status" value="1"/>
</dbReference>
<evidence type="ECO:0000256" key="3">
    <source>
        <dbReference type="ARBA" id="ARBA00022763"/>
    </source>
</evidence>
<dbReference type="PANTHER" id="PTHR28680:SF1">
    <property type="entry name" value="CENTROMERE PROTEIN X"/>
    <property type="match status" value="1"/>
</dbReference>
<feature type="non-terminal residue" evidence="8">
    <location>
        <position position="1"/>
    </location>
</feature>
<evidence type="ECO:0000256" key="2">
    <source>
        <dbReference type="ARBA" id="ARBA00009359"/>
    </source>
</evidence>
<dbReference type="GO" id="GO:0031297">
    <property type="term" value="P:replication fork processing"/>
    <property type="evidence" value="ECO:0007669"/>
    <property type="project" value="TreeGrafter"/>
</dbReference>
<dbReference type="Gene3D" id="6.10.130.30">
    <property type="match status" value="1"/>
</dbReference>
<evidence type="ECO:0000313" key="9">
    <source>
        <dbReference type="Proteomes" id="UP000324897"/>
    </source>
</evidence>
<dbReference type="GO" id="GO:0000712">
    <property type="term" value="P:resolution of meiotic recombination intermediates"/>
    <property type="evidence" value="ECO:0007669"/>
    <property type="project" value="TreeGrafter"/>
</dbReference>
<keyword evidence="6" id="KW-0539">Nucleus</keyword>